<dbReference type="InterPro" id="IPR015947">
    <property type="entry name" value="PUA-like_sf"/>
</dbReference>
<dbReference type="GO" id="GO:0005737">
    <property type="term" value="C:cytoplasm"/>
    <property type="evidence" value="ECO:0007669"/>
    <property type="project" value="UniProtKB-SubCell"/>
</dbReference>
<organism evidence="10 11">
    <name type="scientific">Acidihalobacter prosperus</name>
    <dbReference type="NCBI Taxonomy" id="160660"/>
    <lineage>
        <taxon>Bacteria</taxon>
        <taxon>Pseudomonadati</taxon>
        <taxon>Pseudomonadota</taxon>
        <taxon>Gammaproteobacteria</taxon>
        <taxon>Chromatiales</taxon>
        <taxon>Ectothiorhodospiraceae</taxon>
        <taxon>Acidihalobacter</taxon>
    </lineage>
</organism>
<dbReference type="Gene3D" id="2.30.130.10">
    <property type="entry name" value="PUA domain"/>
    <property type="match status" value="1"/>
</dbReference>
<dbReference type="CDD" id="cd21153">
    <property type="entry name" value="PUA_RlmI"/>
    <property type="match status" value="1"/>
</dbReference>
<comment type="caution">
    <text evidence="10">The sequence shown here is derived from an EMBL/GenBank/DDBJ whole genome shotgun (WGS) entry which is preliminary data.</text>
</comment>
<dbReference type="SUPFAM" id="SSF88697">
    <property type="entry name" value="PUA domain-like"/>
    <property type="match status" value="1"/>
</dbReference>
<sequence>MSETPLPPLRLKPREDRRLRAGHLWVFSNEVDVARTPLTAFAPGDPVTIEDAQGHYLGTGYVNPRSLICVRLVSRDRRHPWHESLIVHRLKVALGLRERLIGAPYYRLVHGEGDDLPGLVVDRYGDVLVVQVTTAGMERQLDALLAALEKVVRPVVILLRNDTAIRELEGLDRYVRPALGEPPEEIEIEEGGRRFVAPLGAGQKTGWFYDQRDNRDRLAPYVADMRVLDVFSYVGAWGVRAALDGAREVVCVDESQTALDYAARNAVLNGVQDRVTTRRGEAFEVLRGLREAGEHFDVVILDPPAFIKRRKDQRAGEDAYRRLNQLGMQLIGRDGFLVSCSCSYHLPRDTLIAQMQQGARHIERGLKVLAQGYQSVDHPMHPAIPETAYLKAVYARVHR</sequence>
<dbReference type="RefSeq" id="WP_038090830.1">
    <property type="nucleotide sequence ID" value="NZ_JQSG02000006.1"/>
</dbReference>
<evidence type="ECO:0000256" key="3">
    <source>
        <dbReference type="ARBA" id="ARBA00022552"/>
    </source>
</evidence>
<proteinExistence type="inferred from homology"/>
<dbReference type="Proteomes" id="UP000029273">
    <property type="component" value="Unassembled WGS sequence"/>
</dbReference>
<evidence type="ECO:0000256" key="6">
    <source>
        <dbReference type="ARBA" id="ARBA00022691"/>
    </source>
</evidence>
<keyword evidence="6" id="KW-0949">S-adenosyl-L-methionine</keyword>
<accession>A0A1A6C1V8</accession>
<protein>
    <submittedName>
        <fullName evidence="10">SAM-dependent methyltransferase</fullName>
    </submittedName>
</protein>
<gene>
    <name evidence="10" type="ORF">Thpro_022784</name>
</gene>
<evidence type="ECO:0000313" key="10">
    <source>
        <dbReference type="EMBL" id="OBS08534.1"/>
    </source>
</evidence>
<dbReference type="InterPro" id="IPR019614">
    <property type="entry name" value="SAM-dep_methyl-trfase"/>
</dbReference>
<dbReference type="InterPro" id="IPR036974">
    <property type="entry name" value="PUA_sf"/>
</dbReference>
<keyword evidence="2" id="KW-0963">Cytoplasm</keyword>
<dbReference type="PANTHER" id="PTHR42873">
    <property type="entry name" value="RIBOSOMAL RNA LARGE SUBUNIT METHYLTRANSFERASE"/>
    <property type="match status" value="1"/>
</dbReference>
<dbReference type="GO" id="GO:0003723">
    <property type="term" value="F:RNA binding"/>
    <property type="evidence" value="ECO:0007669"/>
    <property type="project" value="InterPro"/>
</dbReference>
<dbReference type="InterPro" id="IPR041532">
    <property type="entry name" value="RlmI-like_PUA"/>
</dbReference>
<dbReference type="Gene3D" id="3.40.50.150">
    <property type="entry name" value="Vaccinia Virus protein VP39"/>
    <property type="match status" value="1"/>
</dbReference>
<keyword evidence="3" id="KW-0698">rRNA processing</keyword>
<comment type="subcellular location">
    <subcellularLocation>
        <location evidence="1">Cytoplasm</location>
    </subcellularLocation>
</comment>
<evidence type="ECO:0000256" key="2">
    <source>
        <dbReference type="ARBA" id="ARBA00022490"/>
    </source>
</evidence>
<evidence type="ECO:0000256" key="5">
    <source>
        <dbReference type="ARBA" id="ARBA00022679"/>
    </source>
</evidence>
<dbReference type="EMBL" id="JQSG02000006">
    <property type="protein sequence ID" value="OBS08534.1"/>
    <property type="molecule type" value="Genomic_DNA"/>
</dbReference>
<dbReference type="Gene3D" id="3.30.750.80">
    <property type="entry name" value="RNA methyltransferase domain (HRMD) like"/>
    <property type="match status" value="1"/>
</dbReference>
<dbReference type="PROSITE" id="PS50890">
    <property type="entry name" value="PUA"/>
    <property type="match status" value="1"/>
</dbReference>
<keyword evidence="11" id="KW-1185">Reference proteome</keyword>
<evidence type="ECO:0000256" key="7">
    <source>
        <dbReference type="ARBA" id="ARBA00038091"/>
    </source>
</evidence>
<evidence type="ECO:0000259" key="9">
    <source>
        <dbReference type="Pfam" id="PF17785"/>
    </source>
</evidence>
<keyword evidence="5" id="KW-0808">Transferase</keyword>
<evidence type="ECO:0000256" key="1">
    <source>
        <dbReference type="ARBA" id="ARBA00004496"/>
    </source>
</evidence>
<evidence type="ECO:0000259" key="8">
    <source>
        <dbReference type="Pfam" id="PF10672"/>
    </source>
</evidence>
<dbReference type="STRING" id="160660.BJI67_03810"/>
<evidence type="ECO:0000256" key="4">
    <source>
        <dbReference type="ARBA" id="ARBA00022603"/>
    </source>
</evidence>
<dbReference type="Pfam" id="PF17785">
    <property type="entry name" value="PUA_3"/>
    <property type="match status" value="1"/>
</dbReference>
<comment type="similarity">
    <text evidence="7">Belongs to the methyltransferase superfamily. RlmI family.</text>
</comment>
<dbReference type="GO" id="GO:0008168">
    <property type="term" value="F:methyltransferase activity"/>
    <property type="evidence" value="ECO:0007669"/>
    <property type="project" value="UniProtKB-KW"/>
</dbReference>
<reference evidence="10 11" key="1">
    <citation type="journal article" date="2014" name="Genome Announc.">
        <title>Draft Genome Sequence of the Iron-Oxidizing, Acidophilic, and Halotolerant 'Thiobacillus prosperus' Type Strain DSM 5130.</title>
        <authorList>
            <person name="Ossandon F.J."/>
            <person name="Cardenas J.P."/>
            <person name="Corbett M."/>
            <person name="Quatrini R."/>
            <person name="Holmes D.S."/>
            <person name="Watkin E."/>
        </authorList>
    </citation>
    <scope>NUCLEOTIDE SEQUENCE [LARGE SCALE GENOMIC DNA]</scope>
    <source>
        <strain evidence="10 11">DSM 5130</strain>
    </source>
</reference>
<name>A0A1A6C1V8_9GAMM</name>
<feature type="domain" description="S-adenosylmethionine-dependent methyltransferase" evidence="8">
    <location>
        <begin position="107"/>
        <end position="358"/>
    </location>
</feature>
<dbReference type="InterPro" id="IPR029063">
    <property type="entry name" value="SAM-dependent_MTases_sf"/>
</dbReference>
<evidence type="ECO:0000313" key="11">
    <source>
        <dbReference type="Proteomes" id="UP000029273"/>
    </source>
</evidence>
<dbReference type="GO" id="GO:0032259">
    <property type="term" value="P:methylation"/>
    <property type="evidence" value="ECO:0007669"/>
    <property type="project" value="UniProtKB-KW"/>
</dbReference>
<dbReference type="PANTHER" id="PTHR42873:SF1">
    <property type="entry name" value="S-ADENOSYLMETHIONINE-DEPENDENT METHYLTRANSFERASE DOMAIN-CONTAINING PROTEIN"/>
    <property type="match status" value="1"/>
</dbReference>
<dbReference type="Pfam" id="PF10672">
    <property type="entry name" value="Methyltrans_SAM"/>
    <property type="match status" value="1"/>
</dbReference>
<dbReference type="GO" id="GO:0006364">
    <property type="term" value="P:rRNA processing"/>
    <property type="evidence" value="ECO:0007669"/>
    <property type="project" value="UniProtKB-KW"/>
</dbReference>
<dbReference type="SUPFAM" id="SSF53335">
    <property type="entry name" value="S-adenosyl-L-methionine-dependent methyltransferases"/>
    <property type="match status" value="1"/>
</dbReference>
<dbReference type="CDD" id="cd02440">
    <property type="entry name" value="AdoMet_MTases"/>
    <property type="match status" value="1"/>
</dbReference>
<dbReference type="CDD" id="cd11572">
    <property type="entry name" value="RlmI_M_like"/>
    <property type="match status" value="1"/>
</dbReference>
<dbReference type="AlphaFoldDB" id="A0A1A6C1V8"/>
<feature type="domain" description="RlmI-like PUA" evidence="9">
    <location>
        <begin position="9"/>
        <end position="75"/>
    </location>
</feature>
<keyword evidence="4 10" id="KW-0489">Methyltransferase</keyword>